<evidence type="ECO:0000313" key="13">
    <source>
        <dbReference type="EMBL" id="SCF08229.1"/>
    </source>
</evidence>
<keyword evidence="5" id="KW-0573">Peptidoglycan synthesis</keyword>
<keyword evidence="11" id="KW-0812">Transmembrane</keyword>
<feature type="compositionally biased region" description="Low complexity" evidence="10">
    <location>
        <begin position="113"/>
        <end position="134"/>
    </location>
</feature>
<keyword evidence="4" id="KW-0133">Cell shape</keyword>
<sequence length="500" mass="52180">MGTASRPFPEWFPDGSTDKWTRRDRPGMAIADDPFSFAGEYGSSAAIVQPFPRRIFGTRRPARVERENTPPPARVRRTATGHTVRVQGMRAPVLALAAAVVLGTSGAPAPVHADPSGRAAAPAAPVPCPRAQAPRVERSPRPTPPPSVPLHQTVGGPALATPALVVPADAPAPPAVTATSWLVADLDTGAVLGGCGPHEYATPASVQKLLLTATALPKLDPKRVVTVTHEDLDIAPGSSAVGLLEGGRYTVETVFLGLLLQSGNEAANVLARLIGGPDGAAGGVRAMNAEARHLGALQTHAVTPSGLDGPGQFTSAYDLALIARVCFADPTFRRYALTEQTRIPDQPALRQKGFQIQNENQLIYRYPGALGGKTGFTDYARHTYVGAAQRGGRRLVVTLLGAEPQPMRGWEQGATLLDWGFSLPRDASVGRLVAPGETAANGAPVASPTVGAAITPEPRAVAAHRVAPPGWAASWPFVAAAAALVGLLAAVLLHRRRRRA</sequence>
<dbReference type="PRINTS" id="PR00725">
    <property type="entry name" value="DADACBPTASE1"/>
</dbReference>
<keyword evidence="11" id="KW-1133">Transmembrane helix</keyword>
<feature type="transmembrane region" description="Helical" evidence="11">
    <location>
        <begin position="473"/>
        <end position="493"/>
    </location>
</feature>
<evidence type="ECO:0000256" key="2">
    <source>
        <dbReference type="ARBA" id="ARBA00022729"/>
    </source>
</evidence>
<accession>A0A1C4XI75</accession>
<dbReference type="Pfam" id="PF00768">
    <property type="entry name" value="Peptidase_S11"/>
    <property type="match status" value="1"/>
</dbReference>
<dbReference type="Proteomes" id="UP000199375">
    <property type="component" value="Unassembled WGS sequence"/>
</dbReference>
<dbReference type="GO" id="GO:0009252">
    <property type="term" value="P:peptidoglycan biosynthetic process"/>
    <property type="evidence" value="ECO:0007669"/>
    <property type="project" value="UniProtKB-KW"/>
</dbReference>
<dbReference type="AlphaFoldDB" id="A0A1C4XI75"/>
<feature type="active site" description="Acyl-ester intermediate" evidence="7">
    <location>
        <position position="205"/>
    </location>
</feature>
<dbReference type="GO" id="GO:0009002">
    <property type="term" value="F:serine-type D-Ala-D-Ala carboxypeptidase activity"/>
    <property type="evidence" value="ECO:0007669"/>
    <property type="project" value="InterPro"/>
</dbReference>
<reference evidence="13 14" key="1">
    <citation type="submission" date="2016-06" db="EMBL/GenBank/DDBJ databases">
        <authorList>
            <person name="Kjaerup R.B."/>
            <person name="Dalgaard T.S."/>
            <person name="Juul-Madsen H.R."/>
        </authorList>
    </citation>
    <scope>NUCLEOTIDE SEQUENCE [LARGE SCALE GENOMIC DNA]</scope>
    <source>
        <strain evidence="13 14">DSM 45626</strain>
    </source>
</reference>
<dbReference type="GO" id="GO:0008360">
    <property type="term" value="P:regulation of cell shape"/>
    <property type="evidence" value="ECO:0007669"/>
    <property type="project" value="UniProtKB-KW"/>
</dbReference>
<dbReference type="InterPro" id="IPR018044">
    <property type="entry name" value="Peptidase_S11"/>
</dbReference>
<keyword evidence="13" id="KW-0121">Carboxypeptidase</keyword>
<name>A0A1C4XI75_9ACTN</name>
<proteinExistence type="inferred from homology"/>
<feature type="binding site" evidence="8">
    <location>
        <position position="373"/>
    </location>
    <ligand>
        <name>substrate</name>
    </ligand>
</feature>
<evidence type="ECO:0000256" key="6">
    <source>
        <dbReference type="ARBA" id="ARBA00023316"/>
    </source>
</evidence>
<dbReference type="PANTHER" id="PTHR21581:SF33">
    <property type="entry name" value="D-ALANYL-D-ALANINE CARBOXYPEPTIDASE DACB"/>
    <property type="match status" value="1"/>
</dbReference>
<evidence type="ECO:0000256" key="3">
    <source>
        <dbReference type="ARBA" id="ARBA00022801"/>
    </source>
</evidence>
<dbReference type="PANTHER" id="PTHR21581">
    <property type="entry name" value="D-ALANYL-D-ALANINE CARBOXYPEPTIDASE"/>
    <property type="match status" value="1"/>
</dbReference>
<keyword evidence="2" id="KW-0732">Signal</keyword>
<dbReference type="InterPro" id="IPR001967">
    <property type="entry name" value="Peptidase_S11_N"/>
</dbReference>
<feature type="region of interest" description="Disordered" evidence="10">
    <location>
        <begin position="109"/>
        <end position="155"/>
    </location>
</feature>
<evidence type="ECO:0000256" key="7">
    <source>
        <dbReference type="PIRSR" id="PIRSR618044-1"/>
    </source>
</evidence>
<feature type="compositionally biased region" description="Basic and acidic residues" evidence="10">
    <location>
        <begin position="16"/>
        <end position="26"/>
    </location>
</feature>
<evidence type="ECO:0000256" key="5">
    <source>
        <dbReference type="ARBA" id="ARBA00022984"/>
    </source>
</evidence>
<keyword evidence="3" id="KW-0378">Hydrolase</keyword>
<feature type="active site" description="Proton acceptor" evidence="7">
    <location>
        <position position="208"/>
    </location>
</feature>
<evidence type="ECO:0000256" key="1">
    <source>
        <dbReference type="ARBA" id="ARBA00007164"/>
    </source>
</evidence>
<dbReference type="InterPro" id="IPR012338">
    <property type="entry name" value="Beta-lactam/transpept-like"/>
</dbReference>
<dbReference type="GO" id="GO:0071555">
    <property type="term" value="P:cell wall organization"/>
    <property type="evidence" value="ECO:0007669"/>
    <property type="project" value="UniProtKB-KW"/>
</dbReference>
<evidence type="ECO:0000256" key="9">
    <source>
        <dbReference type="RuleBase" id="RU004016"/>
    </source>
</evidence>
<gene>
    <name evidence="13" type="ORF">GA0070558_12611</name>
</gene>
<feature type="domain" description="Peptidase S11 D-alanyl-D-alanine carboxypeptidase A N-terminal" evidence="12">
    <location>
        <begin position="170"/>
        <end position="403"/>
    </location>
</feature>
<evidence type="ECO:0000256" key="8">
    <source>
        <dbReference type="PIRSR" id="PIRSR618044-2"/>
    </source>
</evidence>
<evidence type="ECO:0000256" key="10">
    <source>
        <dbReference type="SAM" id="MobiDB-lite"/>
    </source>
</evidence>
<comment type="similarity">
    <text evidence="1 9">Belongs to the peptidase S11 family.</text>
</comment>
<dbReference type="EMBL" id="FMCW01000026">
    <property type="protein sequence ID" value="SCF08229.1"/>
    <property type="molecule type" value="Genomic_DNA"/>
</dbReference>
<evidence type="ECO:0000313" key="14">
    <source>
        <dbReference type="Proteomes" id="UP000199375"/>
    </source>
</evidence>
<feature type="active site" evidence="7">
    <location>
        <position position="262"/>
    </location>
</feature>
<keyword evidence="13" id="KW-0645">Protease</keyword>
<dbReference type="GO" id="GO:0006508">
    <property type="term" value="P:proteolysis"/>
    <property type="evidence" value="ECO:0007669"/>
    <property type="project" value="InterPro"/>
</dbReference>
<dbReference type="SUPFAM" id="SSF56601">
    <property type="entry name" value="beta-lactamase/transpeptidase-like"/>
    <property type="match status" value="1"/>
</dbReference>
<dbReference type="Gene3D" id="3.40.710.10">
    <property type="entry name" value="DD-peptidase/beta-lactamase superfamily"/>
    <property type="match status" value="1"/>
</dbReference>
<keyword evidence="6" id="KW-0961">Cell wall biogenesis/degradation</keyword>
<feature type="region of interest" description="Disordered" evidence="10">
    <location>
        <begin position="1"/>
        <end position="26"/>
    </location>
</feature>
<evidence type="ECO:0000256" key="4">
    <source>
        <dbReference type="ARBA" id="ARBA00022960"/>
    </source>
</evidence>
<evidence type="ECO:0000259" key="12">
    <source>
        <dbReference type="Pfam" id="PF00768"/>
    </source>
</evidence>
<organism evidence="13 14">
    <name type="scientific">Micromonospora haikouensis</name>
    <dbReference type="NCBI Taxonomy" id="686309"/>
    <lineage>
        <taxon>Bacteria</taxon>
        <taxon>Bacillati</taxon>
        <taxon>Actinomycetota</taxon>
        <taxon>Actinomycetes</taxon>
        <taxon>Micromonosporales</taxon>
        <taxon>Micromonosporaceae</taxon>
        <taxon>Micromonospora</taxon>
    </lineage>
</organism>
<evidence type="ECO:0000256" key="11">
    <source>
        <dbReference type="SAM" id="Phobius"/>
    </source>
</evidence>
<keyword evidence="11" id="KW-0472">Membrane</keyword>
<protein>
    <submittedName>
        <fullName evidence="13">D-alanyl-D-alanine carboxypeptidase (Penicillin-binding protein 5/6)</fullName>
    </submittedName>
</protein>